<sequence length="303" mass="33948">MSDVDEEIYSLALSRKDGVDNDTIEEKMPHLPAEALANAINRLLRVGKIELVQIGTLTLYKGVSMAELELTSKMNEEDRLIYKLIENSGNEGIWVRTLKLKSNLPQTIVNRSLKQLEAQDIIKSVKSVKHPTRKLYMLSTVSPSADITGGPWFTDQEMDTDFIDQLAKQCHHLIYAYSYPRHNPAMVYPVSHMGYPTASQIKRFISDNRVSTVELTTENIEELLTMLIYDGKIERIAPALDVDRGLRAGAGKPDWMYRALRIADKDSPLTDIPCGRCPVASRCSGSGAITPAKCSYLAKWLAF</sequence>
<accession>A0A9W8CZD5</accession>
<keyword evidence="5 6" id="KW-0539">Nucleus</keyword>
<evidence type="ECO:0000313" key="7">
    <source>
        <dbReference type="EMBL" id="KAJ1731107.1"/>
    </source>
</evidence>
<dbReference type="EMBL" id="JANBOI010000366">
    <property type="protein sequence ID" value="KAJ1731107.1"/>
    <property type="molecule type" value="Genomic_DNA"/>
</dbReference>
<name>A0A9W8CZD5_9FUNG</name>
<evidence type="ECO:0000313" key="8">
    <source>
        <dbReference type="Proteomes" id="UP001143981"/>
    </source>
</evidence>
<proteinExistence type="inferred from homology"/>
<keyword evidence="4 6" id="KW-0804">Transcription</keyword>
<dbReference type="SUPFAM" id="SSF46785">
    <property type="entry name" value="Winged helix' DNA-binding domain"/>
    <property type="match status" value="2"/>
</dbReference>
<dbReference type="Pfam" id="PF05158">
    <property type="entry name" value="RNA_pol_Rpc34"/>
    <property type="match status" value="1"/>
</dbReference>
<dbReference type="GO" id="GO:0005737">
    <property type="term" value="C:cytoplasm"/>
    <property type="evidence" value="ECO:0007669"/>
    <property type="project" value="UniProtKB-ARBA"/>
</dbReference>
<comment type="subcellular location">
    <subcellularLocation>
        <location evidence="1 6">Nucleus</location>
    </subcellularLocation>
</comment>
<comment type="similarity">
    <text evidence="2 6">Belongs to the eukaryotic RPC34/RPC39 RNA polymerase subunit family.</text>
</comment>
<dbReference type="Proteomes" id="UP001143981">
    <property type="component" value="Unassembled WGS sequence"/>
</dbReference>
<evidence type="ECO:0000256" key="5">
    <source>
        <dbReference type="ARBA" id="ARBA00023242"/>
    </source>
</evidence>
<dbReference type="InterPro" id="IPR007832">
    <property type="entry name" value="RNA_pol_Rpc34"/>
</dbReference>
<dbReference type="AlphaFoldDB" id="A0A9W8CZD5"/>
<comment type="caution">
    <text evidence="7">The sequence shown here is derived from an EMBL/GenBank/DDBJ whole genome shotgun (WGS) entry which is preliminary data.</text>
</comment>
<dbReference type="PANTHER" id="PTHR12780">
    <property type="entry name" value="RNA POLYMERASE III DNA DIRECTED , 39KD SUBUNIT-RELATED"/>
    <property type="match status" value="1"/>
</dbReference>
<dbReference type="Gene3D" id="1.10.10.10">
    <property type="entry name" value="Winged helix-like DNA-binding domain superfamily/Winged helix DNA-binding domain"/>
    <property type="match status" value="2"/>
</dbReference>
<dbReference type="GO" id="GO:0005666">
    <property type="term" value="C:RNA polymerase III complex"/>
    <property type="evidence" value="ECO:0007669"/>
    <property type="project" value="UniProtKB-UniRule"/>
</dbReference>
<reference evidence="7" key="1">
    <citation type="submission" date="2022-07" db="EMBL/GenBank/DDBJ databases">
        <title>Phylogenomic reconstructions and comparative analyses of Kickxellomycotina fungi.</title>
        <authorList>
            <person name="Reynolds N.K."/>
            <person name="Stajich J.E."/>
            <person name="Barry K."/>
            <person name="Grigoriev I.V."/>
            <person name="Crous P."/>
            <person name="Smith M.E."/>
        </authorList>
    </citation>
    <scope>NUCLEOTIDE SEQUENCE</scope>
    <source>
        <strain evidence="7">BCRC 34381</strain>
    </source>
</reference>
<dbReference type="PIRSF" id="PIRSF028763">
    <property type="entry name" value="RNA_pol_Rpc34"/>
    <property type="match status" value="1"/>
</dbReference>
<dbReference type="GO" id="GO:0006383">
    <property type="term" value="P:transcription by RNA polymerase III"/>
    <property type="evidence" value="ECO:0007669"/>
    <property type="project" value="UniProtKB-UniRule"/>
</dbReference>
<evidence type="ECO:0000256" key="4">
    <source>
        <dbReference type="ARBA" id="ARBA00023163"/>
    </source>
</evidence>
<protein>
    <recommendedName>
        <fullName evidence="6">DNA-directed RNA polymerase III subunit RPC6</fullName>
        <shortName evidence="6">RNA polymerase III subunit C6</shortName>
    </recommendedName>
</protein>
<organism evidence="7 8">
    <name type="scientific">Coemansia biformis</name>
    <dbReference type="NCBI Taxonomy" id="1286918"/>
    <lineage>
        <taxon>Eukaryota</taxon>
        <taxon>Fungi</taxon>
        <taxon>Fungi incertae sedis</taxon>
        <taxon>Zoopagomycota</taxon>
        <taxon>Kickxellomycotina</taxon>
        <taxon>Kickxellomycetes</taxon>
        <taxon>Kickxellales</taxon>
        <taxon>Kickxellaceae</taxon>
        <taxon>Coemansia</taxon>
    </lineage>
</organism>
<comment type="function">
    <text evidence="6">DNA-dependent RNA polymerase catalyzes the transcription of DNA into RNA using the four ribonucleoside triphosphates as substrates. Specific peripheric component of RNA polymerase III which synthesizes small RNAs, such as 5S rRNA and tRNAs.</text>
</comment>
<dbReference type="GO" id="GO:0005654">
    <property type="term" value="C:nucleoplasm"/>
    <property type="evidence" value="ECO:0007669"/>
    <property type="project" value="UniProtKB-ARBA"/>
</dbReference>
<dbReference type="FunFam" id="1.10.10.10:FF:000237">
    <property type="entry name" value="DNA-directed RNA polymerase III subunit RPC6"/>
    <property type="match status" value="1"/>
</dbReference>
<dbReference type="OrthoDB" id="613763at2759"/>
<keyword evidence="8" id="KW-1185">Reference proteome</keyword>
<dbReference type="InterPro" id="IPR036388">
    <property type="entry name" value="WH-like_DNA-bd_sf"/>
</dbReference>
<dbReference type="FunFam" id="1.10.10.10:FF:000116">
    <property type="entry name" value="DNA-directed RNA polymerase III subunit RPC6"/>
    <property type="match status" value="1"/>
</dbReference>
<evidence type="ECO:0000256" key="2">
    <source>
        <dbReference type="ARBA" id="ARBA00011038"/>
    </source>
</evidence>
<keyword evidence="3 6" id="KW-0240">DNA-directed RNA polymerase</keyword>
<evidence type="ECO:0000256" key="6">
    <source>
        <dbReference type="PIRNR" id="PIRNR028763"/>
    </source>
</evidence>
<evidence type="ECO:0000256" key="1">
    <source>
        <dbReference type="ARBA" id="ARBA00004123"/>
    </source>
</evidence>
<dbReference type="InterPro" id="IPR016049">
    <property type="entry name" value="RNA_pol_Rpc34-like"/>
</dbReference>
<gene>
    <name evidence="7" type="primary">RPC34</name>
    <name evidence="7" type="ORF">LPJ61_002691</name>
</gene>
<dbReference type="InterPro" id="IPR036390">
    <property type="entry name" value="WH_DNA-bd_sf"/>
</dbReference>
<evidence type="ECO:0000256" key="3">
    <source>
        <dbReference type="ARBA" id="ARBA00022478"/>
    </source>
</evidence>